<accession>A0A813F4T8</accession>
<organism evidence="2 3">
    <name type="scientific">Polarella glacialis</name>
    <name type="common">Dinoflagellate</name>
    <dbReference type="NCBI Taxonomy" id="89957"/>
    <lineage>
        <taxon>Eukaryota</taxon>
        <taxon>Sar</taxon>
        <taxon>Alveolata</taxon>
        <taxon>Dinophyceae</taxon>
        <taxon>Suessiales</taxon>
        <taxon>Suessiaceae</taxon>
        <taxon>Polarella</taxon>
    </lineage>
</organism>
<sequence length="88" mass="9492">IQQGIRSSCLRPMEQPVMPSNDAILAALRASGPGRPLALREVYLRSLGKDPRREQMGSGVKKGMNQSLTALKSRGLVTSPSDGMWLAT</sequence>
<feature type="region of interest" description="Disordered" evidence="1">
    <location>
        <begin position="49"/>
        <end position="73"/>
    </location>
</feature>
<keyword evidence="3" id="KW-1185">Reference proteome</keyword>
<protein>
    <submittedName>
        <fullName evidence="2">Uncharacterized protein</fullName>
    </submittedName>
</protein>
<feature type="non-terminal residue" evidence="2">
    <location>
        <position position="1"/>
    </location>
</feature>
<evidence type="ECO:0000256" key="1">
    <source>
        <dbReference type="SAM" id="MobiDB-lite"/>
    </source>
</evidence>
<name>A0A813F4T8_POLGL</name>
<reference evidence="2" key="1">
    <citation type="submission" date="2021-02" db="EMBL/GenBank/DDBJ databases">
        <authorList>
            <person name="Dougan E. K."/>
            <person name="Rhodes N."/>
            <person name="Thang M."/>
            <person name="Chan C."/>
        </authorList>
    </citation>
    <scope>NUCLEOTIDE SEQUENCE</scope>
</reference>
<evidence type="ECO:0000313" key="2">
    <source>
        <dbReference type="EMBL" id="CAE8605157.1"/>
    </source>
</evidence>
<feature type="compositionally biased region" description="Polar residues" evidence="1">
    <location>
        <begin position="64"/>
        <end position="73"/>
    </location>
</feature>
<dbReference type="Proteomes" id="UP000654075">
    <property type="component" value="Unassembled WGS sequence"/>
</dbReference>
<proteinExistence type="predicted"/>
<comment type="caution">
    <text evidence="2">The sequence shown here is derived from an EMBL/GenBank/DDBJ whole genome shotgun (WGS) entry which is preliminary data.</text>
</comment>
<dbReference type="AlphaFoldDB" id="A0A813F4T8"/>
<gene>
    <name evidence="2" type="ORF">PGLA1383_LOCUS23286</name>
</gene>
<dbReference type="EMBL" id="CAJNNV010017456">
    <property type="protein sequence ID" value="CAE8605157.1"/>
    <property type="molecule type" value="Genomic_DNA"/>
</dbReference>
<evidence type="ECO:0000313" key="3">
    <source>
        <dbReference type="Proteomes" id="UP000654075"/>
    </source>
</evidence>